<organism evidence="2">
    <name type="scientific">marine metagenome</name>
    <dbReference type="NCBI Taxonomy" id="408172"/>
    <lineage>
        <taxon>unclassified sequences</taxon>
        <taxon>metagenomes</taxon>
        <taxon>ecological metagenomes</taxon>
    </lineage>
</organism>
<dbReference type="Pfam" id="PF01041">
    <property type="entry name" value="DegT_DnrJ_EryC1"/>
    <property type="match status" value="1"/>
</dbReference>
<sequence>GLPGPHEPNDSRHVYHVYAIRVADRATVASVLNDASIGYRIHYPVPVHLQPAYQQWGRGKGSLPVTEKLCREILSLPIHPGLSLTDVELVAESLGRIDGYPSASTS</sequence>
<dbReference type="EMBL" id="UINC01076017">
    <property type="protein sequence ID" value="SVC14775.1"/>
    <property type="molecule type" value="Genomic_DNA"/>
</dbReference>
<dbReference type="GO" id="GO:0000271">
    <property type="term" value="P:polysaccharide biosynthetic process"/>
    <property type="evidence" value="ECO:0007669"/>
    <property type="project" value="TreeGrafter"/>
</dbReference>
<dbReference type="InterPro" id="IPR015422">
    <property type="entry name" value="PyrdxlP-dep_Trfase_small"/>
</dbReference>
<dbReference type="PANTHER" id="PTHR30244">
    <property type="entry name" value="TRANSAMINASE"/>
    <property type="match status" value="1"/>
</dbReference>
<dbReference type="InterPro" id="IPR000653">
    <property type="entry name" value="DegT/StrS_aminotransferase"/>
</dbReference>
<proteinExistence type="predicted"/>
<evidence type="ECO:0000313" key="2">
    <source>
        <dbReference type="EMBL" id="SVC14775.1"/>
    </source>
</evidence>
<dbReference type="InterPro" id="IPR015424">
    <property type="entry name" value="PyrdxlP-dep_Trfase"/>
</dbReference>
<evidence type="ECO:0000256" key="1">
    <source>
        <dbReference type="ARBA" id="ARBA00022898"/>
    </source>
</evidence>
<dbReference type="Gene3D" id="3.90.1150.10">
    <property type="entry name" value="Aspartate Aminotransferase, domain 1"/>
    <property type="match status" value="1"/>
</dbReference>
<dbReference type="GO" id="GO:0030170">
    <property type="term" value="F:pyridoxal phosphate binding"/>
    <property type="evidence" value="ECO:0007669"/>
    <property type="project" value="TreeGrafter"/>
</dbReference>
<dbReference type="PANTHER" id="PTHR30244:SF36">
    <property type="entry name" value="3-OXO-GLUCOSE-6-PHOSPHATE:GLUTAMATE AMINOTRANSFERASE"/>
    <property type="match status" value="1"/>
</dbReference>
<keyword evidence="1" id="KW-0663">Pyridoxal phosphate</keyword>
<name>A0A382JSX2_9ZZZZ</name>
<dbReference type="GO" id="GO:0008483">
    <property type="term" value="F:transaminase activity"/>
    <property type="evidence" value="ECO:0007669"/>
    <property type="project" value="TreeGrafter"/>
</dbReference>
<protein>
    <recommendedName>
        <fullName evidence="3">Aminotransferase DegT</fullName>
    </recommendedName>
</protein>
<dbReference type="SUPFAM" id="SSF53383">
    <property type="entry name" value="PLP-dependent transferases"/>
    <property type="match status" value="1"/>
</dbReference>
<feature type="non-terminal residue" evidence="2">
    <location>
        <position position="1"/>
    </location>
</feature>
<accession>A0A382JSX2</accession>
<evidence type="ECO:0008006" key="3">
    <source>
        <dbReference type="Google" id="ProtNLM"/>
    </source>
</evidence>
<dbReference type="AlphaFoldDB" id="A0A382JSX2"/>
<gene>
    <name evidence="2" type="ORF">METZ01_LOCUS267629</name>
</gene>
<reference evidence="2" key="1">
    <citation type="submission" date="2018-05" db="EMBL/GenBank/DDBJ databases">
        <authorList>
            <person name="Lanie J.A."/>
            <person name="Ng W.-L."/>
            <person name="Kazmierczak K.M."/>
            <person name="Andrzejewski T.M."/>
            <person name="Davidsen T.M."/>
            <person name="Wayne K.J."/>
            <person name="Tettelin H."/>
            <person name="Glass J.I."/>
            <person name="Rusch D."/>
            <person name="Podicherti R."/>
            <person name="Tsui H.-C.T."/>
            <person name="Winkler M.E."/>
        </authorList>
    </citation>
    <scope>NUCLEOTIDE SEQUENCE</scope>
</reference>